<name>E5Y5R1_BILW3</name>
<protein>
    <submittedName>
        <fullName evidence="5">Long-chain acyl-CoA synthetase</fullName>
    </submittedName>
</protein>
<dbReference type="GO" id="GO:0016877">
    <property type="term" value="F:ligase activity, forming carbon-sulfur bonds"/>
    <property type="evidence" value="ECO:0007669"/>
    <property type="project" value="UniProtKB-ARBA"/>
</dbReference>
<accession>E5Y5R1</accession>
<gene>
    <name evidence="5" type="ORF">HMPREF0179_01524</name>
</gene>
<dbReference type="CDD" id="cd05936">
    <property type="entry name" value="FC-FACS_FadD_like"/>
    <property type="match status" value="1"/>
</dbReference>
<dbReference type="InterPro" id="IPR045851">
    <property type="entry name" value="AMP-bd_C_sf"/>
</dbReference>
<dbReference type="OrthoDB" id="9801302at2"/>
<dbReference type="STRING" id="563192.HMPREF0179_01524"/>
<dbReference type="Proteomes" id="UP000006034">
    <property type="component" value="Unassembled WGS sequence"/>
</dbReference>
<dbReference type="GeneID" id="78086645"/>
<evidence type="ECO:0000259" key="3">
    <source>
        <dbReference type="Pfam" id="PF00501"/>
    </source>
</evidence>
<dbReference type="InterPro" id="IPR000873">
    <property type="entry name" value="AMP-dep_synth/lig_dom"/>
</dbReference>
<feature type="domain" description="AMP-binding enzyme C-terminal" evidence="4">
    <location>
        <begin position="474"/>
        <end position="549"/>
    </location>
</feature>
<dbReference type="InterPro" id="IPR025110">
    <property type="entry name" value="AMP-bd_C"/>
</dbReference>
<evidence type="ECO:0000313" key="5">
    <source>
        <dbReference type="EMBL" id="EFV44623.1"/>
    </source>
</evidence>
<dbReference type="Pfam" id="PF00501">
    <property type="entry name" value="AMP-binding"/>
    <property type="match status" value="1"/>
</dbReference>
<feature type="compositionally biased region" description="Basic and acidic residues" evidence="2">
    <location>
        <begin position="559"/>
        <end position="582"/>
    </location>
</feature>
<feature type="domain" description="AMP-dependent synthetase/ligase" evidence="3">
    <location>
        <begin position="36"/>
        <end position="424"/>
    </location>
</feature>
<dbReference type="eggNOG" id="COG0318">
    <property type="taxonomic scope" value="Bacteria"/>
</dbReference>
<evidence type="ECO:0000256" key="1">
    <source>
        <dbReference type="ARBA" id="ARBA00006432"/>
    </source>
</evidence>
<dbReference type="Gene3D" id="3.30.300.30">
    <property type="match status" value="1"/>
</dbReference>
<dbReference type="HOGENOM" id="CLU_000022_59_7_7"/>
<dbReference type="InterPro" id="IPR050237">
    <property type="entry name" value="ATP-dep_AMP-bd_enzyme"/>
</dbReference>
<organism evidence="5 6">
    <name type="scientific">Bilophila wadsworthia (strain 3_1_6)</name>
    <dbReference type="NCBI Taxonomy" id="563192"/>
    <lineage>
        <taxon>Bacteria</taxon>
        <taxon>Pseudomonadati</taxon>
        <taxon>Thermodesulfobacteriota</taxon>
        <taxon>Desulfovibrionia</taxon>
        <taxon>Desulfovibrionales</taxon>
        <taxon>Desulfovibrionaceae</taxon>
        <taxon>Bilophila</taxon>
    </lineage>
</organism>
<dbReference type="PANTHER" id="PTHR43767">
    <property type="entry name" value="LONG-CHAIN-FATTY-ACID--COA LIGASE"/>
    <property type="match status" value="1"/>
</dbReference>
<sequence length="607" mass="68062">MSDLQQGMDCPWFSSYDKGVPHDIVIPEGGLQNILDTAAETYGQREAIVFQNTHISYRELKELAEKLAASLRRRGVRPGDRVSIMLPNLPQTFIAFWGVMKAGAVAVMTNPLYMESELTHQIKDSGAKHLITLDIFWPKIAALREQLELDVCYVTRVRDALKFPLSWLQPFSARRQGTWVPVPFDGKEVVAWKDLFKTTERLSVEVTDAHETIALLQYTGGTTGLSKGAMLTHANLLANLTQLMAIIQQPPEKEHVFLALLPLFHVFGLTITLLLPARMAARVVPMPRYVPADMLEAFKKYQFTAFIGAPSVYISLLQQKNLAQYDLHHIIFCISGSAPMPVEWLKKFEEVTGTPITEGFGLTEASPVTHANPVFGKQKPGSIGVPVPGTLARIVDTEDGERVLAHNEIGELVIKGPQVMKGYWNRPEETARTIRDGWLYTGDIAYMDEEGYFYIVDRKKDLIIVGGYNVYPREIDEVLHTHPKIREAVTVGVNHRSRGETVKAYIVPEEGANLTVPEVVAFCRQKLASFKVPRLIEFREELPKTMVGKVLRRILREEELHKSDTEQDKEQLVPEETSKEEVSAPEAGIGEKEAKTQGEPEKTDGNA</sequence>
<feature type="region of interest" description="Disordered" evidence="2">
    <location>
        <begin position="559"/>
        <end position="607"/>
    </location>
</feature>
<feature type="compositionally biased region" description="Basic and acidic residues" evidence="2">
    <location>
        <begin position="589"/>
        <end position="607"/>
    </location>
</feature>
<reference evidence="5 6" key="1">
    <citation type="submission" date="2010-10" db="EMBL/GenBank/DDBJ databases">
        <authorList>
            <consortium name="The Broad Institute Genome Sequencing Platform"/>
            <person name="Ward D."/>
            <person name="Earl A."/>
            <person name="Feldgarden M."/>
            <person name="Young S.K."/>
            <person name="Gargeya S."/>
            <person name="Zeng Q."/>
            <person name="Alvarado L."/>
            <person name="Berlin A."/>
            <person name="Bochicchio J."/>
            <person name="Chapman S.B."/>
            <person name="Chen Z."/>
            <person name="Freedman E."/>
            <person name="Gellesch M."/>
            <person name="Goldberg J."/>
            <person name="Griggs A."/>
            <person name="Gujja S."/>
            <person name="Heilman E."/>
            <person name="Heiman D."/>
            <person name="Howarth C."/>
            <person name="Mehta T."/>
            <person name="Neiman D."/>
            <person name="Pearson M."/>
            <person name="Roberts A."/>
            <person name="Saif S."/>
            <person name="Shea T."/>
            <person name="Shenoy N."/>
            <person name="Sisk P."/>
            <person name="Stolte C."/>
            <person name="Sykes S."/>
            <person name="White J."/>
            <person name="Yandava C."/>
            <person name="Allen-Vercoe E."/>
            <person name="Sibley C."/>
            <person name="Ambrose C.E."/>
            <person name="Strauss J."/>
            <person name="Daigneault M."/>
            <person name="Haas B."/>
            <person name="Nusbaum C."/>
            <person name="Birren B."/>
        </authorList>
    </citation>
    <scope>NUCLEOTIDE SEQUENCE [LARGE SCALE GENOMIC DNA]</scope>
    <source>
        <strain evidence="5 6">3_1_6</strain>
    </source>
</reference>
<comment type="caution">
    <text evidence="5">The sequence shown here is derived from an EMBL/GenBank/DDBJ whole genome shotgun (WGS) entry which is preliminary data.</text>
</comment>
<reference evidence="5 6" key="2">
    <citation type="submission" date="2013-04" db="EMBL/GenBank/DDBJ databases">
        <title>The Genome Sequence of Bilophila wadsworthia 3_1_6.</title>
        <authorList>
            <consortium name="The Broad Institute Genomics Platform"/>
            <person name="Earl A."/>
            <person name="Ward D."/>
            <person name="Feldgarden M."/>
            <person name="Gevers D."/>
            <person name="Sibley C."/>
            <person name="Strauss J."/>
            <person name="Allen-Vercoe E."/>
            <person name="Walker B."/>
            <person name="Young S."/>
            <person name="Zeng Q."/>
            <person name="Gargeya S."/>
            <person name="Fitzgerald M."/>
            <person name="Haas B."/>
            <person name="Abouelleil A."/>
            <person name="Allen A.W."/>
            <person name="Alvarado L."/>
            <person name="Arachchi H.M."/>
            <person name="Berlin A.M."/>
            <person name="Chapman S.B."/>
            <person name="Gainer-Dewar J."/>
            <person name="Goldberg J."/>
            <person name="Griggs A."/>
            <person name="Gujja S."/>
            <person name="Hansen M."/>
            <person name="Howarth C."/>
            <person name="Imamovic A."/>
            <person name="Ireland A."/>
            <person name="Larimer J."/>
            <person name="McCowan C."/>
            <person name="Murphy C."/>
            <person name="Pearson M."/>
            <person name="Poon T.W."/>
            <person name="Priest M."/>
            <person name="Roberts A."/>
            <person name="Saif S."/>
            <person name="Shea T."/>
            <person name="Sisk P."/>
            <person name="Sykes S."/>
            <person name="Wortman J."/>
            <person name="Nusbaum C."/>
            <person name="Birren B."/>
        </authorList>
    </citation>
    <scope>NUCLEOTIDE SEQUENCE [LARGE SCALE GENOMIC DNA]</scope>
    <source>
        <strain evidence="5 6">3_1_6</strain>
    </source>
</reference>
<evidence type="ECO:0000256" key="2">
    <source>
        <dbReference type="SAM" id="MobiDB-lite"/>
    </source>
</evidence>
<dbReference type="InterPro" id="IPR042099">
    <property type="entry name" value="ANL_N_sf"/>
</dbReference>
<dbReference type="PANTHER" id="PTHR43767:SF9">
    <property type="entry name" value="LONG-CHAIN-FATTY-ACID--COA LIGASE"/>
    <property type="match status" value="1"/>
</dbReference>
<dbReference type="FunFam" id="3.40.50.12780:FF:000003">
    <property type="entry name" value="Long-chain-fatty-acid--CoA ligase FadD"/>
    <property type="match status" value="1"/>
</dbReference>
<dbReference type="Gene3D" id="3.40.50.12780">
    <property type="entry name" value="N-terminal domain of ligase-like"/>
    <property type="match status" value="1"/>
</dbReference>
<evidence type="ECO:0000313" key="6">
    <source>
        <dbReference type="Proteomes" id="UP000006034"/>
    </source>
</evidence>
<dbReference type="EMBL" id="ADCP02000001">
    <property type="protein sequence ID" value="EFV44623.1"/>
    <property type="molecule type" value="Genomic_DNA"/>
</dbReference>
<dbReference type="Pfam" id="PF13193">
    <property type="entry name" value="AMP-binding_C"/>
    <property type="match status" value="1"/>
</dbReference>
<dbReference type="PROSITE" id="PS00455">
    <property type="entry name" value="AMP_BINDING"/>
    <property type="match status" value="1"/>
</dbReference>
<comment type="similarity">
    <text evidence="1">Belongs to the ATP-dependent AMP-binding enzyme family.</text>
</comment>
<dbReference type="SUPFAM" id="SSF56801">
    <property type="entry name" value="Acetyl-CoA synthetase-like"/>
    <property type="match status" value="1"/>
</dbReference>
<keyword evidence="6" id="KW-1185">Reference proteome</keyword>
<evidence type="ECO:0000259" key="4">
    <source>
        <dbReference type="Pfam" id="PF13193"/>
    </source>
</evidence>
<dbReference type="AlphaFoldDB" id="E5Y5R1"/>
<dbReference type="RefSeq" id="WP_005026802.1">
    <property type="nucleotide sequence ID" value="NZ_KE150238.1"/>
</dbReference>
<dbReference type="InterPro" id="IPR020845">
    <property type="entry name" value="AMP-binding_CS"/>
</dbReference>
<proteinExistence type="inferred from homology"/>